<dbReference type="RefSeq" id="WP_394320852.1">
    <property type="nucleotide sequence ID" value="NZ_JBHMQV010000009.1"/>
</dbReference>
<protein>
    <submittedName>
        <fullName evidence="1">Uncharacterized protein</fullName>
    </submittedName>
</protein>
<organism evidence="1 2">
    <name type="scientific">Streptomyces noboritoensis</name>
    <dbReference type="NCBI Taxonomy" id="67337"/>
    <lineage>
        <taxon>Bacteria</taxon>
        <taxon>Bacillati</taxon>
        <taxon>Actinomycetota</taxon>
        <taxon>Actinomycetes</taxon>
        <taxon>Kitasatosporales</taxon>
        <taxon>Streptomycetaceae</taxon>
        <taxon>Streptomyces</taxon>
    </lineage>
</organism>
<dbReference type="EMBL" id="JBHMQV010000009">
    <property type="protein sequence ID" value="MFC0845880.1"/>
    <property type="molecule type" value="Genomic_DNA"/>
</dbReference>
<evidence type="ECO:0000313" key="1">
    <source>
        <dbReference type="EMBL" id="MFC0845880.1"/>
    </source>
</evidence>
<evidence type="ECO:0000313" key="2">
    <source>
        <dbReference type="Proteomes" id="UP001589887"/>
    </source>
</evidence>
<keyword evidence="2" id="KW-1185">Reference proteome</keyword>
<sequence length="144" mass="14791">MSVDVPEMVNEIAPYVTAAAVAYGAGVLDRTQDEAATAVVGLGRRLAQRVFGVRRADEELPEALADVVEDPDDTDNQGALRKAVRKALLADGALADEVARLLAGAPREIRAGDGSPVITGSVIGGDSIQIGSVGGNVRLTTAAR</sequence>
<proteinExistence type="predicted"/>
<gene>
    <name evidence="1" type="ORF">ACFH04_19515</name>
</gene>
<name>A0ABV6TN23_9ACTN</name>
<reference evidence="1 2" key="1">
    <citation type="submission" date="2024-09" db="EMBL/GenBank/DDBJ databases">
        <authorList>
            <person name="Sun Q."/>
            <person name="Mori K."/>
        </authorList>
    </citation>
    <scope>NUCLEOTIDE SEQUENCE [LARGE SCALE GENOMIC DNA]</scope>
    <source>
        <strain evidence="1 2">JCM 4557</strain>
    </source>
</reference>
<comment type="caution">
    <text evidence="1">The sequence shown here is derived from an EMBL/GenBank/DDBJ whole genome shotgun (WGS) entry which is preliminary data.</text>
</comment>
<dbReference type="Proteomes" id="UP001589887">
    <property type="component" value="Unassembled WGS sequence"/>
</dbReference>
<accession>A0ABV6TN23</accession>